<gene>
    <name evidence="2" type="ORF">FCM35_KLT12623</name>
</gene>
<dbReference type="PANTHER" id="PTHR33624:SF17">
    <property type="entry name" value="OS07G0687400 PROTEIN"/>
    <property type="match status" value="1"/>
</dbReference>
<evidence type="ECO:0000259" key="1">
    <source>
        <dbReference type="Pfam" id="PF05678"/>
    </source>
</evidence>
<proteinExistence type="predicted"/>
<sequence>MQQKHTKRSTDTKRKPVKVVYISNPMKFVATPDEFRAVVQQLTGWQSNIVDVAEATGFLTAGRIADGSTNMETNSIDQTCRLACGPDFSASLEGHLYEGGVHARTTLTGVTIGVDVTATEKIWRTFQSLGDIAFAYSYSNVLIEIQLANAQLEKGWHEGKKRKQRGDRLDHIRCVLHYRSAIIKSEGECVEVEGSGGEITI</sequence>
<evidence type="ECO:0000313" key="3">
    <source>
        <dbReference type="Proteomes" id="UP000623129"/>
    </source>
</evidence>
<dbReference type="EMBL" id="SWLB01000024">
    <property type="protein sequence ID" value="KAF3322634.1"/>
    <property type="molecule type" value="Genomic_DNA"/>
</dbReference>
<dbReference type="Proteomes" id="UP000623129">
    <property type="component" value="Unassembled WGS sequence"/>
</dbReference>
<dbReference type="InterPro" id="IPR039335">
    <property type="entry name" value="SIB1/2"/>
</dbReference>
<dbReference type="InterPro" id="IPR008889">
    <property type="entry name" value="VQ"/>
</dbReference>
<organism evidence="2 3">
    <name type="scientific">Carex littledalei</name>
    <dbReference type="NCBI Taxonomy" id="544730"/>
    <lineage>
        <taxon>Eukaryota</taxon>
        <taxon>Viridiplantae</taxon>
        <taxon>Streptophyta</taxon>
        <taxon>Embryophyta</taxon>
        <taxon>Tracheophyta</taxon>
        <taxon>Spermatophyta</taxon>
        <taxon>Magnoliopsida</taxon>
        <taxon>Liliopsida</taxon>
        <taxon>Poales</taxon>
        <taxon>Cyperaceae</taxon>
        <taxon>Cyperoideae</taxon>
        <taxon>Cariceae</taxon>
        <taxon>Carex</taxon>
        <taxon>Carex subgen. Euthyceras</taxon>
    </lineage>
</organism>
<dbReference type="OrthoDB" id="695405at2759"/>
<dbReference type="Pfam" id="PF05678">
    <property type="entry name" value="VQ"/>
    <property type="match status" value="1"/>
</dbReference>
<protein>
    <submittedName>
        <fullName evidence="2">Amino acid permease 6</fullName>
    </submittedName>
</protein>
<comment type="caution">
    <text evidence="2">The sequence shown here is derived from an EMBL/GenBank/DDBJ whole genome shotgun (WGS) entry which is preliminary data.</text>
</comment>
<feature type="domain" description="VQ" evidence="1">
    <location>
        <begin position="22"/>
        <end position="46"/>
    </location>
</feature>
<name>A0A833VFL4_9POAL</name>
<dbReference type="AlphaFoldDB" id="A0A833VFL4"/>
<accession>A0A833VFL4</accession>
<keyword evidence="3" id="KW-1185">Reference proteome</keyword>
<evidence type="ECO:0000313" key="2">
    <source>
        <dbReference type="EMBL" id="KAF3322634.1"/>
    </source>
</evidence>
<reference evidence="2" key="1">
    <citation type="submission" date="2020-01" db="EMBL/GenBank/DDBJ databases">
        <title>Genome sequence of Kobresia littledalei, the first chromosome-level genome in the family Cyperaceae.</title>
        <authorList>
            <person name="Qu G."/>
        </authorList>
    </citation>
    <scope>NUCLEOTIDE SEQUENCE</scope>
    <source>
        <strain evidence="2">C.B.Clarke</strain>
        <tissue evidence="2">Leaf</tissue>
    </source>
</reference>
<dbReference type="PANTHER" id="PTHR33624">
    <property type="entry name" value="SIGMA FACTOR BINDING PROTEIN 1, CHLOROPLASTIC"/>
    <property type="match status" value="1"/>
</dbReference>